<keyword evidence="2" id="KW-0378">Hydrolase</keyword>
<dbReference type="PANTHER" id="PTHR43808">
    <property type="entry name" value="ACETYLORNITHINE DEACETYLASE"/>
    <property type="match status" value="1"/>
</dbReference>
<reference evidence="4 5" key="1">
    <citation type="submission" date="2019-07" db="EMBL/GenBank/DDBJ databases">
        <title>Genomic Encyclopedia of Type Strains, Phase I: the one thousand microbial genomes (KMG-I) project.</title>
        <authorList>
            <person name="Kyrpides N."/>
        </authorList>
    </citation>
    <scope>NUCLEOTIDE SEQUENCE [LARGE SCALE GENOMIC DNA]</scope>
    <source>
        <strain evidence="4 5">DSM 13558</strain>
    </source>
</reference>
<dbReference type="InterPro" id="IPR011650">
    <property type="entry name" value="Peptidase_M20_dimer"/>
</dbReference>
<accession>A0A562JBV3</accession>
<dbReference type="EMBL" id="VLKH01000004">
    <property type="protein sequence ID" value="TWH80701.1"/>
    <property type="molecule type" value="Genomic_DNA"/>
</dbReference>
<dbReference type="InterPro" id="IPR012166">
    <property type="entry name" value="Uncharacterised_RocB"/>
</dbReference>
<dbReference type="SUPFAM" id="SSF55031">
    <property type="entry name" value="Bacterial exopeptidase dimerisation domain"/>
    <property type="match status" value="1"/>
</dbReference>
<dbReference type="Gene3D" id="3.40.630.10">
    <property type="entry name" value="Zn peptidases"/>
    <property type="match status" value="1"/>
</dbReference>
<evidence type="ECO:0000313" key="5">
    <source>
        <dbReference type="Proteomes" id="UP000315343"/>
    </source>
</evidence>
<dbReference type="PANTHER" id="PTHR43808:SF27">
    <property type="entry name" value="PROTEIN ROCB"/>
    <property type="match status" value="1"/>
</dbReference>
<keyword evidence="5" id="KW-1185">Reference proteome</keyword>
<dbReference type="Gene3D" id="3.30.70.360">
    <property type="match status" value="1"/>
</dbReference>
<dbReference type="InterPro" id="IPR050072">
    <property type="entry name" value="Peptidase_M20A"/>
</dbReference>
<sequence>MNIREILYRLVQVQSDTGSVKENDMAQCIYGIIKEDEYFRKNPELCGMYHNDDFLGRAAVWALRRGTTDKTIVLSGHYDAVEIESYGTLKSYALNPDELKEKLNDFSLHDDAKNDLKDSDWLFGRGTCDMKAGIAIDIDCVLEQINSEVNVLFVGVHDEENLSAGMRQSTRLLSELKHKYNLDYKLVVITEPHGRKGPDTFKISLGSVGKIMPLIVVKGKIAHSSDVMEGLNSTAIMAEIISNMELNPHLCSTDRNMTTPPPTVLYARDMKETYDVSIPEYSSVFFNYQFLKSKTPEKIIEEVKDMCLNSMKTVIDKYNKAYDILNENYSLKGNNKRSYNPLVYKFEEIEKIASENNDNYITLKKELIDNINTLVRNNEISMQDAGILIVKRIIELSAITEPVAVIGIIPPYYPAVNNSYLSNNNEIFENTIEKVLSEHYGLKLEKESYFMGISDGSYTSCTNRKGEEEVMSNMVTSKEIYDIPFDYVENISAPVIVLGPWGKEYHTIYERVYMPDVEKTVPELIRKLINTI</sequence>
<dbReference type="GO" id="GO:0016787">
    <property type="term" value="F:hydrolase activity"/>
    <property type="evidence" value="ECO:0007669"/>
    <property type="project" value="UniProtKB-KW"/>
</dbReference>
<comment type="caution">
    <text evidence="4">The sequence shown here is derived from an EMBL/GenBank/DDBJ whole genome shotgun (WGS) entry which is preliminary data.</text>
</comment>
<evidence type="ECO:0000256" key="1">
    <source>
        <dbReference type="ARBA" id="ARBA00022723"/>
    </source>
</evidence>
<keyword evidence="1" id="KW-0479">Metal-binding</keyword>
<organism evidence="4 5">
    <name type="scientific">Sedimentibacter saalensis</name>
    <dbReference type="NCBI Taxonomy" id="130788"/>
    <lineage>
        <taxon>Bacteria</taxon>
        <taxon>Bacillati</taxon>
        <taxon>Bacillota</taxon>
        <taxon>Tissierellia</taxon>
        <taxon>Sedimentibacter</taxon>
    </lineage>
</organism>
<name>A0A562JBV3_9FIRM</name>
<dbReference type="RefSeq" id="WP_170226160.1">
    <property type="nucleotide sequence ID" value="NZ_JBCFAR010000002.1"/>
</dbReference>
<evidence type="ECO:0000256" key="2">
    <source>
        <dbReference type="ARBA" id="ARBA00022801"/>
    </source>
</evidence>
<proteinExistence type="predicted"/>
<dbReference type="SUPFAM" id="SSF53187">
    <property type="entry name" value="Zn-dependent exopeptidases"/>
    <property type="match status" value="1"/>
</dbReference>
<evidence type="ECO:0000259" key="3">
    <source>
        <dbReference type="Pfam" id="PF07687"/>
    </source>
</evidence>
<dbReference type="GO" id="GO:0046872">
    <property type="term" value="F:metal ion binding"/>
    <property type="evidence" value="ECO:0007669"/>
    <property type="project" value="UniProtKB-KW"/>
</dbReference>
<dbReference type="Pfam" id="PF07687">
    <property type="entry name" value="M20_dimer"/>
    <property type="match status" value="1"/>
</dbReference>
<protein>
    <submittedName>
        <fullName evidence="4">Arginine utilization protein RocB</fullName>
    </submittedName>
</protein>
<dbReference type="InterPro" id="IPR036264">
    <property type="entry name" value="Bact_exopeptidase_dim_dom"/>
</dbReference>
<dbReference type="AlphaFoldDB" id="A0A562JBV3"/>
<gene>
    <name evidence="4" type="ORF">LY60_01963</name>
</gene>
<dbReference type="Proteomes" id="UP000315343">
    <property type="component" value="Unassembled WGS sequence"/>
</dbReference>
<dbReference type="PIRSF" id="PIRSF010386">
    <property type="entry name" value="RocB"/>
    <property type="match status" value="1"/>
</dbReference>
<dbReference type="Pfam" id="PF01546">
    <property type="entry name" value="Peptidase_M20"/>
    <property type="match status" value="1"/>
</dbReference>
<feature type="domain" description="Peptidase M20 dimerisation" evidence="3">
    <location>
        <begin position="215"/>
        <end position="307"/>
    </location>
</feature>
<dbReference type="InterPro" id="IPR002933">
    <property type="entry name" value="Peptidase_M20"/>
</dbReference>
<evidence type="ECO:0000313" key="4">
    <source>
        <dbReference type="EMBL" id="TWH80701.1"/>
    </source>
</evidence>